<dbReference type="RefSeq" id="WP_419789835.1">
    <property type="nucleotide sequence ID" value="NZ_JAUFPJ010000002.1"/>
</dbReference>
<comment type="caution">
    <text evidence="3">The sequence shown here is derived from an EMBL/GenBank/DDBJ whole genome shotgun (WGS) entry which is preliminary data.</text>
</comment>
<dbReference type="Proteomes" id="UP000295357">
    <property type="component" value="Unassembled WGS sequence"/>
</dbReference>
<dbReference type="SUPFAM" id="SSF82153">
    <property type="entry name" value="FAS1 domain"/>
    <property type="match status" value="1"/>
</dbReference>
<dbReference type="PANTHER" id="PTHR10900:SF77">
    <property type="entry name" value="FI19380P1"/>
    <property type="match status" value="1"/>
</dbReference>
<reference evidence="3 4" key="1">
    <citation type="submission" date="2019-03" db="EMBL/GenBank/DDBJ databases">
        <title>Genomic Encyclopedia of Type Strains, Phase IV (KMG-IV): sequencing the most valuable type-strain genomes for metagenomic binning, comparative biology and taxonomic classification.</title>
        <authorList>
            <person name="Goeker M."/>
        </authorList>
    </citation>
    <scope>NUCLEOTIDE SEQUENCE [LARGE SCALE GENOMIC DNA]</scope>
    <source>
        <strain evidence="3 4">DSM 25082</strain>
    </source>
</reference>
<dbReference type="InterPro" id="IPR050904">
    <property type="entry name" value="Adhesion/Biosynth-related"/>
</dbReference>
<dbReference type="FunFam" id="2.30.180.10:FF:000014">
    <property type="entry name" value="Stabilin 1"/>
    <property type="match status" value="1"/>
</dbReference>
<feature type="chain" id="PRO_5020570202" evidence="1">
    <location>
        <begin position="23"/>
        <end position="161"/>
    </location>
</feature>
<dbReference type="AlphaFoldDB" id="A0A4R6N9R1"/>
<dbReference type="PANTHER" id="PTHR10900">
    <property type="entry name" value="PERIOSTIN-RELATED"/>
    <property type="match status" value="1"/>
</dbReference>
<name>A0A4R6N9R1_9BURK</name>
<protein>
    <submittedName>
        <fullName evidence="3">Putative surface protein with fasciclin (FAS1) repeats</fullName>
    </submittedName>
</protein>
<feature type="domain" description="FAS1" evidence="2">
    <location>
        <begin position="27"/>
        <end position="156"/>
    </location>
</feature>
<dbReference type="Pfam" id="PF02469">
    <property type="entry name" value="Fasciclin"/>
    <property type="match status" value="1"/>
</dbReference>
<proteinExistence type="predicted"/>
<dbReference type="InterPro" id="IPR036378">
    <property type="entry name" value="FAS1_dom_sf"/>
</dbReference>
<dbReference type="PROSITE" id="PS51257">
    <property type="entry name" value="PROKAR_LIPOPROTEIN"/>
    <property type="match status" value="1"/>
</dbReference>
<evidence type="ECO:0000259" key="2">
    <source>
        <dbReference type="PROSITE" id="PS50213"/>
    </source>
</evidence>
<evidence type="ECO:0000256" key="1">
    <source>
        <dbReference type="SAM" id="SignalP"/>
    </source>
</evidence>
<accession>A0A4R6N9R1</accession>
<sequence length="161" mass="16673">MMNKTAQLLTLGAISLTLLGCANTPAPAPLADTLGRDAQLSTFNRLVDQAGLRDSLRGAGPLTVFAPSDEAFTALPAKTLEALSQDSAQLKAVLSYHIVAGKLPTAEVKNGNVKTLQGANVAISKAGSYVTVEDAMVQRADVAATNGVAHIIDRVLVPPKK</sequence>
<dbReference type="SMART" id="SM00554">
    <property type="entry name" value="FAS1"/>
    <property type="match status" value="1"/>
</dbReference>
<gene>
    <name evidence="3" type="ORF">DFR39_102539</name>
</gene>
<keyword evidence="4" id="KW-1185">Reference proteome</keyword>
<evidence type="ECO:0000313" key="4">
    <source>
        <dbReference type="Proteomes" id="UP000295357"/>
    </source>
</evidence>
<dbReference type="Gene3D" id="2.30.180.10">
    <property type="entry name" value="FAS1 domain"/>
    <property type="match status" value="1"/>
</dbReference>
<dbReference type="PROSITE" id="PS50213">
    <property type="entry name" value="FAS1"/>
    <property type="match status" value="1"/>
</dbReference>
<dbReference type="EMBL" id="SNXE01000002">
    <property type="protein sequence ID" value="TDP12148.1"/>
    <property type="molecule type" value="Genomic_DNA"/>
</dbReference>
<organism evidence="3 4">
    <name type="scientific">Roseateles asaccharophilus</name>
    <dbReference type="NCBI Taxonomy" id="582607"/>
    <lineage>
        <taxon>Bacteria</taxon>
        <taxon>Pseudomonadati</taxon>
        <taxon>Pseudomonadota</taxon>
        <taxon>Betaproteobacteria</taxon>
        <taxon>Burkholderiales</taxon>
        <taxon>Sphaerotilaceae</taxon>
        <taxon>Roseateles</taxon>
    </lineage>
</organism>
<evidence type="ECO:0000313" key="3">
    <source>
        <dbReference type="EMBL" id="TDP12148.1"/>
    </source>
</evidence>
<feature type="signal peptide" evidence="1">
    <location>
        <begin position="1"/>
        <end position="22"/>
    </location>
</feature>
<keyword evidence="1" id="KW-0732">Signal</keyword>
<dbReference type="InterPro" id="IPR000782">
    <property type="entry name" value="FAS1_domain"/>
</dbReference>